<name>A0A834RGY9_SARSC</name>
<dbReference type="FunFam" id="1.10.8.270:FF:000001">
    <property type="entry name" value="TBC1 domain family member 1"/>
    <property type="match status" value="1"/>
</dbReference>
<dbReference type="Proteomes" id="UP000070412">
    <property type="component" value="Unassembled WGS sequence"/>
</dbReference>
<feature type="region of interest" description="Disordered" evidence="2">
    <location>
        <begin position="909"/>
        <end position="933"/>
    </location>
</feature>
<feature type="compositionally biased region" description="Basic and acidic residues" evidence="2">
    <location>
        <begin position="1"/>
        <end position="14"/>
    </location>
</feature>
<keyword evidence="6" id="KW-1185">Reference proteome</keyword>
<dbReference type="SUPFAM" id="SSF50729">
    <property type="entry name" value="PH domain-like"/>
    <property type="match status" value="1"/>
</dbReference>
<dbReference type="InterPro" id="IPR050302">
    <property type="entry name" value="Rab_GAP_TBC_domain"/>
</dbReference>
<dbReference type="Gene3D" id="1.10.472.80">
    <property type="entry name" value="Ypt/Rab-GAP domain of gyp1p, domain 3"/>
    <property type="match status" value="1"/>
</dbReference>
<dbReference type="Gene3D" id="1.10.8.270">
    <property type="entry name" value="putative rabgap domain of human tbc1 domain family member 14 like domains"/>
    <property type="match status" value="1"/>
</dbReference>
<dbReference type="InterPro" id="IPR000195">
    <property type="entry name" value="Rab-GAP-TBC_dom"/>
</dbReference>
<feature type="region of interest" description="Disordered" evidence="2">
    <location>
        <begin position="574"/>
        <end position="593"/>
    </location>
</feature>
<feature type="domain" description="Rab-GAP TBC" evidence="3">
    <location>
        <begin position="1070"/>
        <end position="1271"/>
    </location>
</feature>
<reference evidence="4" key="2">
    <citation type="submission" date="2020-01" db="EMBL/GenBank/DDBJ databases">
        <authorList>
            <person name="Korhonen P.K.K."/>
            <person name="Guangxu M.G."/>
            <person name="Wang T.W."/>
            <person name="Stroehlein A.J.S."/>
            <person name="Young N.D."/>
            <person name="Ang C.-S.A."/>
            <person name="Fernando D.W.F."/>
            <person name="Lu H.L."/>
            <person name="Taylor S.T."/>
            <person name="Ehtesham M.E.M."/>
            <person name="Najaraj S.H.N."/>
            <person name="Harsha G.H.G."/>
            <person name="Madugundu A.M."/>
            <person name="Renuse S.R."/>
            <person name="Holt D.H."/>
            <person name="Pandey A.P."/>
            <person name="Papenfuss A.P."/>
            <person name="Gasser R.B.G."/>
            <person name="Fischer K.F."/>
        </authorList>
    </citation>
    <scope>NUCLEOTIDE SEQUENCE</scope>
    <source>
        <strain evidence="4">SSS_KF_BRIS2020</strain>
    </source>
</reference>
<dbReference type="OrthoDB" id="295078at2759"/>
<evidence type="ECO:0000256" key="1">
    <source>
        <dbReference type="ARBA" id="ARBA00022468"/>
    </source>
</evidence>
<proteinExistence type="predicted"/>
<evidence type="ECO:0000313" key="4">
    <source>
        <dbReference type="EMBL" id="KAF7496697.1"/>
    </source>
</evidence>
<dbReference type="Pfam" id="PF00566">
    <property type="entry name" value="RabGAP-TBC"/>
    <property type="match status" value="1"/>
</dbReference>
<evidence type="ECO:0000313" key="6">
    <source>
        <dbReference type="Proteomes" id="UP000070412"/>
    </source>
</evidence>
<dbReference type="GO" id="GO:0005096">
    <property type="term" value="F:GTPase activator activity"/>
    <property type="evidence" value="ECO:0007669"/>
    <property type="project" value="UniProtKB-KW"/>
</dbReference>
<dbReference type="EnsemblMetazoa" id="SSS_8559s_mrna">
    <property type="protein sequence ID" value="KAF7496697.1"/>
    <property type="gene ID" value="SSS_8559"/>
</dbReference>
<feature type="compositionally biased region" description="Polar residues" evidence="2">
    <location>
        <begin position="496"/>
        <end position="505"/>
    </location>
</feature>
<feature type="compositionally biased region" description="Low complexity" evidence="2">
    <location>
        <begin position="506"/>
        <end position="522"/>
    </location>
</feature>
<organism evidence="4">
    <name type="scientific">Sarcoptes scabiei</name>
    <name type="common">Itch mite</name>
    <name type="synonym">Acarus scabiei</name>
    <dbReference type="NCBI Taxonomy" id="52283"/>
    <lineage>
        <taxon>Eukaryota</taxon>
        <taxon>Metazoa</taxon>
        <taxon>Ecdysozoa</taxon>
        <taxon>Arthropoda</taxon>
        <taxon>Chelicerata</taxon>
        <taxon>Arachnida</taxon>
        <taxon>Acari</taxon>
        <taxon>Acariformes</taxon>
        <taxon>Sarcoptiformes</taxon>
        <taxon>Astigmata</taxon>
        <taxon>Psoroptidia</taxon>
        <taxon>Sarcoptoidea</taxon>
        <taxon>Sarcoptidae</taxon>
        <taxon>Sarcoptinae</taxon>
        <taxon>Sarcoptes</taxon>
    </lineage>
</organism>
<reference evidence="6" key="1">
    <citation type="journal article" date="2020" name="PLoS Negl. Trop. Dis.">
        <title>High-quality nuclear genome for Sarcoptes scabiei-A critical resource for a neglected parasite.</title>
        <authorList>
            <person name="Korhonen P.K."/>
            <person name="Gasser R.B."/>
            <person name="Ma G."/>
            <person name="Wang T."/>
            <person name="Stroehlein A.J."/>
            <person name="Young N.D."/>
            <person name="Ang C.S."/>
            <person name="Fernando D.D."/>
            <person name="Lu H.C."/>
            <person name="Taylor S."/>
            <person name="Reynolds S.L."/>
            <person name="Mofiz E."/>
            <person name="Najaraj S.H."/>
            <person name="Gowda H."/>
            <person name="Madugundu A."/>
            <person name="Renuse S."/>
            <person name="Holt D."/>
            <person name="Pandey A."/>
            <person name="Papenfuss A.T."/>
            <person name="Fischer K."/>
        </authorList>
    </citation>
    <scope>NUCLEOTIDE SEQUENCE [LARGE SCALE GENOMIC DNA]</scope>
</reference>
<dbReference type="InterPro" id="IPR035969">
    <property type="entry name" value="Rab-GAP_TBC_sf"/>
</dbReference>
<evidence type="ECO:0000256" key="2">
    <source>
        <dbReference type="SAM" id="MobiDB-lite"/>
    </source>
</evidence>
<dbReference type="Gene3D" id="2.30.29.30">
    <property type="entry name" value="Pleckstrin-homology domain (PH domain)/Phosphotyrosine-binding domain (PTB)"/>
    <property type="match status" value="1"/>
</dbReference>
<keyword evidence="1" id="KW-0343">GTPase activation</keyword>
<protein>
    <submittedName>
        <fullName evidence="4">TBC1 domain family member 1</fullName>
    </submittedName>
</protein>
<feature type="region of interest" description="Disordered" evidence="2">
    <location>
        <begin position="336"/>
        <end position="358"/>
    </location>
</feature>
<sequence length="1441" mass="167112">MKSRRPSNDQKTECYDSMPSDPTVDDGPTLPPISTFFMNLGSQIISSPISNRSKNRSRSESKEMIDNQNSVLSSYSIRFIGSTTLRKPQTYPMLNWILTDLIYQSKCIGVDLAVSISNCLKQNTQIEREEKFQVLKQQLGNECEREEADGLSVRFEIVTKNQCSNQTCFFRVHNEIDGRNLLEHGFSRIFLLNKYNRQPCYFFYVHKPEEDVINALPTIYLYKANNPIQQAEICMRFNELRIKFSKSDLKSKSIDSDPFMYNPLLDYNHIDINNNCFEVRSIGNFAISQKRLTPAVIDRFVDEIRNEMKKCSISNKIKLNGISTEVNISNRAPKFSTAHRSKSDTGCRTNGMELSKDRSRRQYRKNRFLVQVLEENELDDGENETIVKTNESRDLMNGSAPVNSSDSNSSITKLIDDTFEEEQNDSLRPSNRAQSKTTLLFIIGHIDICLIATENQQTICTKIFANIVDFMQGANHSDYFGIIFREPYVPAMMDSFSPNQNTSDNSIPFTSSLSSTPSQRLSKSISSETKTENFIIQIFQCQSDQIVSDLLNTLRKSLESSIWSNNLKSTRQSNEHLHSQSYDSPSKSSSSSVARSTETTIYKVDSFQSITSLSTYNSPCQNCPMNWFHQLCSDIYGLSDEKIFAMLVYRIKHGSSDRRWKEYTAIFDYLQLEKLEQKVDVLVIMLKARVEKMQRYHEINEGRCRMDELSLNVQIEKHDPAFKLFQQQKSTLSLNRLEGLRLMAKCSLSNTFDAFRKLNRGSQSNDSFAITNLSNEHFSSSNRTEEHLSPAEIEEDNLKKQLHRRNTVADCFREEQSKSYEATLLEPNEMNQPLMDIFIKSSNANSIPVDRLESMEQLRQNLNGSTDSEISLESDSINNFEKVNFPRINSNSSTVQVRHRILRRVRRSLNRIKSEKKNGTQNDSSACSSPPTTGISKAKQLWFFAVRKQIQLLRKERSNSSDKLPAIGIIERVIKKRINESGDSFSKIDDDWLKLSEINHSYEDIPPIKSSSQFEMIVLRWRQLMEKFESLCHNEKMSNDKSESKPNGISLPLDSKSRFENSLLEALRLGVPKEIRSIVWKFFAKYRRSHQPVDQRKFHETSLNTSDRSLYRSLLDQFTLHQHAILVDLGRTFPTVPFFAEPMGIGQLTLYNLLKAYSLLDKDVEYCQGLSFIAGILLLHMNEDDAFDQLCYMLFDCGLRDQYKPSMDALQMQMYQFNRLLYDCNRPLYDHFDRMDLSPTLYAAPLFLTLFASQFSIPFVVRVFDLFMFYGLEAIFRVIYLLIERIQQEILAVDKCDFEKIMDLMRTQLLSLSIDEMNTLFDQCFIEDVNNKNKIENFHNRLEQYGLEYKILQEEFTHLNQINEVVGKQKTLPQSKSEEKNQKNLEANNYSNAIADSLLVKNLREENRRIREQNTLLHRENQILKKRIFELTKQSERRQSR</sequence>
<dbReference type="InterPro" id="IPR011993">
    <property type="entry name" value="PH-like_dom_sf"/>
</dbReference>
<dbReference type="PANTHER" id="PTHR47219:SF16">
    <property type="entry name" value="GTPASE ACTIVATING PROTEIN"/>
    <property type="match status" value="1"/>
</dbReference>
<dbReference type="SUPFAM" id="SSF47923">
    <property type="entry name" value="Ypt/Rab-GAP domain of gyp1p"/>
    <property type="match status" value="2"/>
</dbReference>
<reference evidence="5" key="3">
    <citation type="submission" date="2022-06" db="UniProtKB">
        <authorList>
            <consortium name="EnsemblMetazoa"/>
        </authorList>
    </citation>
    <scope>IDENTIFICATION</scope>
</reference>
<dbReference type="EMBL" id="WVUK01000002">
    <property type="protein sequence ID" value="KAF7496697.1"/>
    <property type="molecule type" value="Genomic_DNA"/>
</dbReference>
<feature type="region of interest" description="Disordered" evidence="2">
    <location>
        <begin position="778"/>
        <end position="800"/>
    </location>
</feature>
<evidence type="ECO:0000259" key="3">
    <source>
        <dbReference type="PROSITE" id="PS50086"/>
    </source>
</evidence>
<feature type="compositionally biased region" description="Polar residues" evidence="2">
    <location>
        <begin position="919"/>
        <end position="933"/>
    </location>
</feature>
<feature type="compositionally biased region" description="Low complexity" evidence="2">
    <location>
        <begin position="579"/>
        <end position="593"/>
    </location>
</feature>
<evidence type="ECO:0000313" key="5">
    <source>
        <dbReference type="EnsemblMetazoa" id="KAF7496697.1"/>
    </source>
</evidence>
<feature type="region of interest" description="Disordered" evidence="2">
    <location>
        <begin position="1"/>
        <end position="28"/>
    </location>
</feature>
<accession>A0A834RGY9</accession>
<feature type="region of interest" description="Disordered" evidence="2">
    <location>
        <begin position="495"/>
        <end position="522"/>
    </location>
</feature>
<dbReference type="SMART" id="SM00164">
    <property type="entry name" value="TBC"/>
    <property type="match status" value="1"/>
</dbReference>
<dbReference type="PROSITE" id="PS50086">
    <property type="entry name" value="TBC_RABGAP"/>
    <property type="match status" value="1"/>
</dbReference>
<gene>
    <name evidence="4" type="ORF">SSS_8559</name>
</gene>
<dbReference type="PANTHER" id="PTHR47219">
    <property type="entry name" value="RAB GTPASE-ACTIVATING PROTEIN 1-LIKE"/>
    <property type="match status" value="1"/>
</dbReference>